<evidence type="ECO:0000256" key="1">
    <source>
        <dbReference type="SAM" id="MobiDB-lite"/>
    </source>
</evidence>
<evidence type="ECO:0000259" key="3">
    <source>
        <dbReference type="SMART" id="SM00014"/>
    </source>
</evidence>
<proteinExistence type="predicted"/>
<dbReference type="EMBL" id="BAAAZO010000011">
    <property type="protein sequence ID" value="GAA3632668.1"/>
    <property type="molecule type" value="Genomic_DNA"/>
</dbReference>
<evidence type="ECO:0000313" key="4">
    <source>
        <dbReference type="EMBL" id="GAA3632668.1"/>
    </source>
</evidence>
<dbReference type="CDD" id="cd03392">
    <property type="entry name" value="PAP2_like_2"/>
    <property type="match status" value="1"/>
</dbReference>
<feature type="transmembrane region" description="Helical" evidence="2">
    <location>
        <begin position="125"/>
        <end position="143"/>
    </location>
</feature>
<keyword evidence="2" id="KW-0812">Transmembrane</keyword>
<dbReference type="PANTHER" id="PTHR14969">
    <property type="entry name" value="SPHINGOSINE-1-PHOSPHATE PHOSPHOHYDROLASE"/>
    <property type="match status" value="1"/>
</dbReference>
<dbReference type="Gene3D" id="1.20.144.10">
    <property type="entry name" value="Phosphatidic acid phosphatase type 2/haloperoxidase"/>
    <property type="match status" value="1"/>
</dbReference>
<dbReference type="InterPro" id="IPR036938">
    <property type="entry name" value="PAP2/HPO_sf"/>
</dbReference>
<comment type="caution">
    <text evidence="4">The sequence shown here is derived from an EMBL/GenBank/DDBJ whole genome shotgun (WGS) entry which is preliminary data.</text>
</comment>
<feature type="region of interest" description="Disordered" evidence="1">
    <location>
        <begin position="249"/>
        <end position="268"/>
    </location>
</feature>
<gene>
    <name evidence="4" type="ORF">GCM10022223_58670</name>
</gene>
<dbReference type="InterPro" id="IPR000326">
    <property type="entry name" value="PAP2/HPO"/>
</dbReference>
<dbReference type="PANTHER" id="PTHR14969:SF13">
    <property type="entry name" value="AT30094P"/>
    <property type="match status" value="1"/>
</dbReference>
<keyword evidence="2" id="KW-1133">Transmembrane helix</keyword>
<protein>
    <recommendedName>
        <fullName evidence="3">Phosphatidic acid phosphatase type 2/haloperoxidase domain-containing protein</fullName>
    </recommendedName>
</protein>
<keyword evidence="5" id="KW-1185">Reference proteome</keyword>
<keyword evidence="2" id="KW-0472">Membrane</keyword>
<dbReference type="SUPFAM" id="SSF48317">
    <property type="entry name" value="Acid phosphatase/Vanadium-dependent haloperoxidase"/>
    <property type="match status" value="1"/>
</dbReference>
<dbReference type="SMART" id="SM00014">
    <property type="entry name" value="acidPPc"/>
    <property type="match status" value="1"/>
</dbReference>
<feature type="transmembrane region" description="Helical" evidence="2">
    <location>
        <begin position="39"/>
        <end position="60"/>
    </location>
</feature>
<organism evidence="4 5">
    <name type="scientific">Kineosporia mesophila</name>
    <dbReference type="NCBI Taxonomy" id="566012"/>
    <lineage>
        <taxon>Bacteria</taxon>
        <taxon>Bacillati</taxon>
        <taxon>Actinomycetota</taxon>
        <taxon>Actinomycetes</taxon>
        <taxon>Kineosporiales</taxon>
        <taxon>Kineosporiaceae</taxon>
        <taxon>Kineosporia</taxon>
    </lineage>
</organism>
<sequence length="268" mass="29357">MEDTLLLESCQDRLAVPSVSRQGNKAFMNVMTRSRVRRLVRAAVYAVAVAVPFALLAYLVRTGFDPLARADQSVIVAATRVARTHPGFLQVLEVWQRVSQPLVGYPLIGLPVCLWMWLRRSYVTRAWWAIVTMLVGWMLGWSLKLVVERARPVVEDPVSQPSGYSFPSGHALNATVLASTLIVLVWPVLSPRARPFVLGLGGAWVAITCADRLFLGAHFPSDVIGGVMLGLGLVWAAYAGYRGWTPNLPTPAPDHPALNPAPPAKEKM</sequence>
<feature type="transmembrane region" description="Helical" evidence="2">
    <location>
        <begin position="196"/>
        <end position="217"/>
    </location>
</feature>
<dbReference type="Pfam" id="PF01569">
    <property type="entry name" value="PAP2"/>
    <property type="match status" value="1"/>
</dbReference>
<accession>A0ABP7AHB4</accession>
<dbReference type="Proteomes" id="UP001501074">
    <property type="component" value="Unassembled WGS sequence"/>
</dbReference>
<evidence type="ECO:0000256" key="2">
    <source>
        <dbReference type="SAM" id="Phobius"/>
    </source>
</evidence>
<feature type="transmembrane region" description="Helical" evidence="2">
    <location>
        <begin position="223"/>
        <end position="241"/>
    </location>
</feature>
<evidence type="ECO:0000313" key="5">
    <source>
        <dbReference type="Proteomes" id="UP001501074"/>
    </source>
</evidence>
<feature type="transmembrane region" description="Helical" evidence="2">
    <location>
        <begin position="171"/>
        <end position="189"/>
    </location>
</feature>
<reference evidence="5" key="1">
    <citation type="journal article" date="2019" name="Int. J. Syst. Evol. Microbiol.">
        <title>The Global Catalogue of Microorganisms (GCM) 10K type strain sequencing project: providing services to taxonomists for standard genome sequencing and annotation.</title>
        <authorList>
            <consortium name="The Broad Institute Genomics Platform"/>
            <consortium name="The Broad Institute Genome Sequencing Center for Infectious Disease"/>
            <person name="Wu L."/>
            <person name="Ma J."/>
        </authorList>
    </citation>
    <scope>NUCLEOTIDE SEQUENCE [LARGE SCALE GENOMIC DNA]</scope>
    <source>
        <strain evidence="5">JCM 16902</strain>
    </source>
</reference>
<name>A0ABP7AHB4_9ACTN</name>
<feature type="domain" description="Phosphatidic acid phosphatase type 2/haloperoxidase" evidence="3">
    <location>
        <begin position="126"/>
        <end position="238"/>
    </location>
</feature>
<feature type="transmembrane region" description="Helical" evidence="2">
    <location>
        <begin position="102"/>
        <end position="118"/>
    </location>
</feature>